<evidence type="ECO:0000256" key="1">
    <source>
        <dbReference type="SAM" id="MobiDB-lite"/>
    </source>
</evidence>
<protein>
    <submittedName>
        <fullName evidence="2">Uncharacterized protein</fullName>
    </submittedName>
</protein>
<dbReference type="AlphaFoldDB" id="H7GEF7"/>
<accession>H7GEF7</accession>
<gene>
    <name evidence="2" type="ORF">RLTM_02305</name>
</gene>
<proteinExistence type="predicted"/>
<feature type="compositionally biased region" description="Polar residues" evidence="1">
    <location>
        <begin position="1"/>
        <end position="12"/>
    </location>
</feature>
<reference evidence="2 3" key="1">
    <citation type="journal article" date="2012" name="J. Bacteriol.">
        <title>Draft genome sequence of Thermus sp. strain RL, isolated from a hot water spring located atop the Himalayan ranges at Manikaran, India.</title>
        <authorList>
            <person name="Dwivedi V."/>
            <person name="Sangwan N."/>
            <person name="Nigam A."/>
            <person name="Garg N."/>
            <person name="Niharika N."/>
            <person name="Khurana P."/>
            <person name="Khurana J.P."/>
            <person name="Lal R."/>
        </authorList>
    </citation>
    <scope>NUCLEOTIDE SEQUENCE [LARGE SCALE GENOMIC DNA]</scope>
    <source>
        <strain evidence="2 3">RL</strain>
    </source>
</reference>
<name>H7GEF7_9DEIN</name>
<organism evidence="2 3">
    <name type="scientific">Thermus parvatiensis</name>
    <dbReference type="NCBI Taxonomy" id="456163"/>
    <lineage>
        <taxon>Bacteria</taxon>
        <taxon>Thermotogati</taxon>
        <taxon>Deinococcota</taxon>
        <taxon>Deinococci</taxon>
        <taxon>Thermales</taxon>
        <taxon>Thermaceae</taxon>
        <taxon>Thermus</taxon>
    </lineage>
</organism>
<dbReference type="EMBL" id="AIJQ01000002">
    <property type="protein sequence ID" value="EIA40099.1"/>
    <property type="molecule type" value="Genomic_DNA"/>
</dbReference>
<feature type="region of interest" description="Disordered" evidence="1">
    <location>
        <begin position="1"/>
        <end position="27"/>
    </location>
</feature>
<comment type="caution">
    <text evidence="2">The sequence shown here is derived from an EMBL/GenBank/DDBJ whole genome shotgun (WGS) entry which is preliminary data.</text>
</comment>
<keyword evidence="3" id="KW-1185">Reference proteome</keyword>
<dbReference type="Proteomes" id="UP000053186">
    <property type="component" value="Unassembled WGS sequence"/>
</dbReference>
<evidence type="ECO:0000313" key="2">
    <source>
        <dbReference type="EMBL" id="EIA40099.1"/>
    </source>
</evidence>
<evidence type="ECO:0000313" key="3">
    <source>
        <dbReference type="Proteomes" id="UP000053186"/>
    </source>
</evidence>
<sequence>MNSAKRASTPSTKAPALPLGEEEGEGFLPQGKVDELFLGEGPALEEGEEPGALAEAARPHQVAVPPVEEGGLEGP</sequence>